<evidence type="ECO:0000313" key="2">
    <source>
        <dbReference type="Proteomes" id="UP000054359"/>
    </source>
</evidence>
<dbReference type="AlphaFoldDB" id="A0A087TP26"/>
<feature type="non-terminal residue" evidence="1">
    <location>
        <position position="34"/>
    </location>
</feature>
<evidence type="ECO:0000313" key="1">
    <source>
        <dbReference type="EMBL" id="KFM66865.1"/>
    </source>
</evidence>
<gene>
    <name evidence="1" type="ORF">X975_24665</name>
</gene>
<dbReference type="EMBL" id="KK116115">
    <property type="protein sequence ID" value="KFM66865.1"/>
    <property type="molecule type" value="Genomic_DNA"/>
</dbReference>
<proteinExistence type="predicted"/>
<protein>
    <submittedName>
        <fullName evidence="1">Uncharacterized protein</fullName>
    </submittedName>
</protein>
<sequence length="34" mass="3980">MILPEWITLIVKSHHIQCVPYTSIKPKRALGLRH</sequence>
<accession>A0A087TP26</accession>
<name>A0A087TP26_STEMI</name>
<dbReference type="Proteomes" id="UP000054359">
    <property type="component" value="Unassembled WGS sequence"/>
</dbReference>
<reference evidence="1 2" key="1">
    <citation type="submission" date="2013-11" db="EMBL/GenBank/DDBJ databases">
        <title>Genome sequencing of Stegodyphus mimosarum.</title>
        <authorList>
            <person name="Bechsgaard J."/>
        </authorList>
    </citation>
    <scope>NUCLEOTIDE SEQUENCE [LARGE SCALE GENOMIC DNA]</scope>
</reference>
<organism evidence="1 2">
    <name type="scientific">Stegodyphus mimosarum</name>
    <name type="common">African social velvet spider</name>
    <dbReference type="NCBI Taxonomy" id="407821"/>
    <lineage>
        <taxon>Eukaryota</taxon>
        <taxon>Metazoa</taxon>
        <taxon>Ecdysozoa</taxon>
        <taxon>Arthropoda</taxon>
        <taxon>Chelicerata</taxon>
        <taxon>Arachnida</taxon>
        <taxon>Araneae</taxon>
        <taxon>Araneomorphae</taxon>
        <taxon>Entelegynae</taxon>
        <taxon>Eresoidea</taxon>
        <taxon>Eresidae</taxon>
        <taxon>Stegodyphus</taxon>
    </lineage>
</organism>
<keyword evidence="2" id="KW-1185">Reference proteome</keyword>